<feature type="region of interest" description="Disordered" evidence="1">
    <location>
        <begin position="91"/>
        <end position="144"/>
    </location>
</feature>
<feature type="compositionally biased region" description="Basic and acidic residues" evidence="1">
    <location>
        <begin position="95"/>
        <end position="111"/>
    </location>
</feature>
<accession>A0A7S4IJN3</accession>
<organism evidence="2">
    <name type="scientific">Odontella aurita</name>
    <dbReference type="NCBI Taxonomy" id="265563"/>
    <lineage>
        <taxon>Eukaryota</taxon>
        <taxon>Sar</taxon>
        <taxon>Stramenopiles</taxon>
        <taxon>Ochrophyta</taxon>
        <taxon>Bacillariophyta</taxon>
        <taxon>Mediophyceae</taxon>
        <taxon>Biddulphiophycidae</taxon>
        <taxon>Eupodiscales</taxon>
        <taxon>Odontellaceae</taxon>
        <taxon>Odontella</taxon>
    </lineage>
</organism>
<evidence type="ECO:0000256" key="1">
    <source>
        <dbReference type="SAM" id="MobiDB-lite"/>
    </source>
</evidence>
<sequence length="235" mass="27318">MPRRHRSFHRHHRWHSLTEAKKKTTEKPSRTDIEKERKKKNRSFHSQHRWYNLAKANKSTTEKPLMTGIEKERKKKNHFFHRHHHWYSLAKANKKGAENPWRTDFEKERNTNKPSGTDIEKEGKKNKPSGTDIEEKGKKEKKRRFQLKRKRLGRRSNAAQWKTATTTNGEGGSVITAEMAETNDAAARGAYEITLETYLEGSLTTMAATIESRSQEEAILCRRSSDVPLFVAGPI</sequence>
<feature type="region of interest" description="Disordered" evidence="1">
    <location>
        <begin position="21"/>
        <end position="45"/>
    </location>
</feature>
<reference evidence="2" key="1">
    <citation type="submission" date="2021-01" db="EMBL/GenBank/DDBJ databases">
        <authorList>
            <person name="Corre E."/>
            <person name="Pelletier E."/>
            <person name="Niang G."/>
            <person name="Scheremetjew M."/>
            <person name="Finn R."/>
            <person name="Kale V."/>
            <person name="Holt S."/>
            <person name="Cochrane G."/>
            <person name="Meng A."/>
            <person name="Brown T."/>
            <person name="Cohen L."/>
        </authorList>
    </citation>
    <scope>NUCLEOTIDE SEQUENCE</scope>
    <source>
        <strain evidence="2">Isolate 1302-5</strain>
    </source>
</reference>
<gene>
    <name evidence="2" type="ORF">OAUR00152_LOCUS12120</name>
</gene>
<dbReference type="EMBL" id="HBKQ01017925">
    <property type="protein sequence ID" value="CAE2231496.1"/>
    <property type="molecule type" value="Transcribed_RNA"/>
</dbReference>
<name>A0A7S4IJN3_9STRA</name>
<feature type="compositionally biased region" description="Basic and acidic residues" evidence="1">
    <location>
        <begin position="21"/>
        <end position="36"/>
    </location>
</feature>
<protein>
    <submittedName>
        <fullName evidence="2">Uncharacterized protein</fullName>
    </submittedName>
</protein>
<evidence type="ECO:0000313" key="2">
    <source>
        <dbReference type="EMBL" id="CAE2231496.1"/>
    </source>
</evidence>
<proteinExistence type="predicted"/>
<dbReference type="AlphaFoldDB" id="A0A7S4IJN3"/>